<feature type="active site" evidence="6">
    <location>
        <position position="39"/>
    </location>
</feature>
<dbReference type="AlphaFoldDB" id="A0A7W4Z784"/>
<name>A0A7W4Z784_9GAMM</name>
<dbReference type="EC" id="3.4.21.89" evidence="3 7"/>
<dbReference type="SUPFAM" id="SSF51306">
    <property type="entry name" value="LexA/Signal peptidase"/>
    <property type="match status" value="1"/>
</dbReference>
<sequence length="217" mass="24625">MRQGLARVLRENRSILLFLTLMLLFRSACADWNHVPTGSMKPTILEGDYILVDKMAYDIRVPFTHISLARLGEPEHGDIVVFDSEASGNRLVKRVVGIPGDAVELRNNRLIINGQPLSYTLASESPLFREVREDLLGVEHLVRLHKRGSAMSSFSPVRVPQDYYLALGDNRDNSADSRVIGLVPRKEIVGRAHKVVLSLDYDNHYLPRRDRFLQQLL</sequence>
<dbReference type="Pfam" id="PF10502">
    <property type="entry name" value="Peptidase_S26"/>
    <property type="match status" value="1"/>
</dbReference>
<dbReference type="Proteomes" id="UP000535937">
    <property type="component" value="Unassembled WGS sequence"/>
</dbReference>
<dbReference type="GO" id="GO:0006465">
    <property type="term" value="P:signal peptide processing"/>
    <property type="evidence" value="ECO:0007669"/>
    <property type="project" value="InterPro"/>
</dbReference>
<evidence type="ECO:0000256" key="4">
    <source>
        <dbReference type="ARBA" id="ARBA00019232"/>
    </source>
</evidence>
<comment type="caution">
    <text evidence="9">The sequence shown here is derived from an EMBL/GenBank/DDBJ whole genome shotgun (WGS) entry which is preliminary data.</text>
</comment>
<dbReference type="PANTHER" id="PTHR43390">
    <property type="entry name" value="SIGNAL PEPTIDASE I"/>
    <property type="match status" value="1"/>
</dbReference>
<comment type="similarity">
    <text evidence="2 7">Belongs to the peptidase S26 family.</text>
</comment>
<dbReference type="GO" id="GO:0016020">
    <property type="term" value="C:membrane"/>
    <property type="evidence" value="ECO:0007669"/>
    <property type="project" value="UniProtKB-SubCell"/>
</dbReference>
<keyword evidence="7" id="KW-0645">Protease</keyword>
<dbReference type="PROSITE" id="PS00760">
    <property type="entry name" value="SPASE_I_2"/>
    <property type="match status" value="1"/>
</dbReference>
<evidence type="ECO:0000256" key="3">
    <source>
        <dbReference type="ARBA" id="ARBA00013208"/>
    </source>
</evidence>
<dbReference type="PANTHER" id="PTHR43390:SF1">
    <property type="entry name" value="CHLOROPLAST PROCESSING PEPTIDASE"/>
    <property type="match status" value="1"/>
</dbReference>
<dbReference type="InterPro" id="IPR000223">
    <property type="entry name" value="Pept_S26A_signal_pept_1"/>
</dbReference>
<evidence type="ECO:0000256" key="6">
    <source>
        <dbReference type="PIRSR" id="PIRSR600223-1"/>
    </source>
</evidence>
<evidence type="ECO:0000259" key="8">
    <source>
        <dbReference type="Pfam" id="PF10502"/>
    </source>
</evidence>
<organism evidence="9 10">
    <name type="scientific">Microbulbifer rhizosphaerae</name>
    <dbReference type="NCBI Taxonomy" id="1562603"/>
    <lineage>
        <taxon>Bacteria</taxon>
        <taxon>Pseudomonadati</taxon>
        <taxon>Pseudomonadota</taxon>
        <taxon>Gammaproteobacteria</taxon>
        <taxon>Cellvibrionales</taxon>
        <taxon>Microbulbiferaceae</taxon>
        <taxon>Microbulbifer</taxon>
    </lineage>
</organism>
<dbReference type="Gene3D" id="2.10.109.10">
    <property type="entry name" value="Umud Fragment, subunit A"/>
    <property type="match status" value="1"/>
</dbReference>
<dbReference type="GO" id="GO:0009003">
    <property type="term" value="F:signal peptidase activity"/>
    <property type="evidence" value="ECO:0007669"/>
    <property type="project" value="UniProtKB-EC"/>
</dbReference>
<feature type="domain" description="Peptidase S26" evidence="8">
    <location>
        <begin position="14"/>
        <end position="195"/>
    </location>
</feature>
<evidence type="ECO:0000313" key="10">
    <source>
        <dbReference type="Proteomes" id="UP000535937"/>
    </source>
</evidence>
<keyword evidence="5 7" id="KW-0378">Hydrolase</keyword>
<keyword evidence="10" id="KW-1185">Reference proteome</keyword>
<dbReference type="InterPro" id="IPR036286">
    <property type="entry name" value="LexA/Signal_pep-like_sf"/>
</dbReference>
<evidence type="ECO:0000256" key="5">
    <source>
        <dbReference type="ARBA" id="ARBA00022801"/>
    </source>
</evidence>
<dbReference type="RefSeq" id="WP_183455913.1">
    <property type="nucleotide sequence ID" value="NZ_JACHWZ010000001.1"/>
</dbReference>
<dbReference type="NCBIfam" id="TIGR02227">
    <property type="entry name" value="sigpep_I_bact"/>
    <property type="match status" value="1"/>
</dbReference>
<reference evidence="9 10" key="1">
    <citation type="submission" date="2020-08" db="EMBL/GenBank/DDBJ databases">
        <title>Genomic Encyclopedia of Type Strains, Phase III (KMG-III): the genomes of soil and plant-associated and newly described type strains.</title>
        <authorList>
            <person name="Whitman W."/>
        </authorList>
    </citation>
    <scope>NUCLEOTIDE SEQUENCE [LARGE SCALE GENOMIC DNA]</scope>
    <source>
        <strain evidence="9 10">CECT 8799</strain>
    </source>
</reference>
<evidence type="ECO:0000256" key="2">
    <source>
        <dbReference type="ARBA" id="ARBA00009370"/>
    </source>
</evidence>
<dbReference type="EMBL" id="JACHWZ010000001">
    <property type="protein sequence ID" value="MBB3059488.1"/>
    <property type="molecule type" value="Genomic_DNA"/>
</dbReference>
<feature type="active site" evidence="6">
    <location>
        <position position="93"/>
    </location>
</feature>
<evidence type="ECO:0000256" key="7">
    <source>
        <dbReference type="RuleBase" id="RU362042"/>
    </source>
</evidence>
<proteinExistence type="inferred from homology"/>
<dbReference type="InterPro" id="IPR019757">
    <property type="entry name" value="Pept_S26A_signal_pept_1_Lys-AS"/>
</dbReference>
<evidence type="ECO:0000313" key="9">
    <source>
        <dbReference type="EMBL" id="MBB3059488.1"/>
    </source>
</evidence>
<gene>
    <name evidence="9" type="ORF">FHS09_000289</name>
</gene>
<protein>
    <recommendedName>
        <fullName evidence="4 7">Signal peptidase I</fullName>
        <ecNumber evidence="3 7">3.4.21.89</ecNumber>
    </recommendedName>
</protein>
<comment type="catalytic activity">
    <reaction evidence="1 7">
        <text>Cleavage of hydrophobic, N-terminal signal or leader sequences from secreted and periplasmic proteins.</text>
        <dbReference type="EC" id="3.4.21.89"/>
    </reaction>
</comment>
<dbReference type="PRINTS" id="PR00727">
    <property type="entry name" value="LEADERPTASE"/>
</dbReference>
<dbReference type="CDD" id="cd06530">
    <property type="entry name" value="S26_SPase_I"/>
    <property type="match status" value="1"/>
</dbReference>
<accession>A0A7W4Z784</accession>
<dbReference type="InterPro" id="IPR019533">
    <property type="entry name" value="Peptidase_S26"/>
</dbReference>
<evidence type="ECO:0000256" key="1">
    <source>
        <dbReference type="ARBA" id="ARBA00000677"/>
    </source>
</evidence>
<dbReference type="GO" id="GO:0004252">
    <property type="term" value="F:serine-type endopeptidase activity"/>
    <property type="evidence" value="ECO:0007669"/>
    <property type="project" value="InterPro"/>
</dbReference>
<comment type="subcellular location">
    <subcellularLocation>
        <location evidence="7">Membrane</location>
        <topology evidence="7">Multi-pass membrane protein</topology>
    </subcellularLocation>
</comment>